<evidence type="ECO:0000256" key="1">
    <source>
        <dbReference type="SAM" id="MobiDB-lite"/>
    </source>
</evidence>
<comment type="caution">
    <text evidence="2">The sequence shown here is derived from an EMBL/GenBank/DDBJ whole genome shotgun (WGS) entry which is preliminary data.</text>
</comment>
<dbReference type="GO" id="GO:0004177">
    <property type="term" value="F:aminopeptidase activity"/>
    <property type="evidence" value="ECO:0007669"/>
    <property type="project" value="UniProtKB-KW"/>
</dbReference>
<name>A0ABP0P947_9DINO</name>
<feature type="region of interest" description="Disordered" evidence="1">
    <location>
        <begin position="322"/>
        <end position="351"/>
    </location>
</feature>
<dbReference type="InterPro" id="IPR011989">
    <property type="entry name" value="ARM-like"/>
</dbReference>
<reference evidence="2 3" key="1">
    <citation type="submission" date="2024-02" db="EMBL/GenBank/DDBJ databases">
        <authorList>
            <person name="Chen Y."/>
            <person name="Shah S."/>
            <person name="Dougan E. K."/>
            <person name="Thang M."/>
            <person name="Chan C."/>
        </authorList>
    </citation>
    <scope>NUCLEOTIDE SEQUENCE [LARGE SCALE GENOMIC DNA]</scope>
</reference>
<protein>
    <submittedName>
        <fullName evidence="2">Puromycin-sensitive aminopeptidase</fullName>
    </submittedName>
</protein>
<sequence length="351" mass="38319">MPPKSRSKSLARAETQKKALKKAATASATSDKKQVDLSFLDEVDSSVDESLVPKVFQLLGYGLAQGDRPCLLAACNAVERICEDSYGFITLVKAKGVETMLSFLRHLPQAHVAPATSEAVNAAAAAIFQRAAVWLDEVDEVDFDQLQHVLHLAFWLGSEDEDVALSALGAIERFTLYRSENGATLLQSDVLQVLHRIIGHNRAPELVSEAFTLLFRLCDAPAPAVVPLVTDESDIVRTVVESMTQAPLNMRLQLAGIRLLALWSQLDLGEDPAVSESKDLKQFIREANGFEVSREVIANLKRAGLSHAAGWMSTISCRLPQQVRGSKDSKEEYQGRSFSRTSAGSSRAKSK</sequence>
<keyword evidence="2" id="KW-0645">Protease</keyword>
<proteinExistence type="predicted"/>
<feature type="compositionally biased region" description="Basic and acidic residues" evidence="1">
    <location>
        <begin position="325"/>
        <end position="334"/>
    </location>
</feature>
<evidence type="ECO:0000313" key="3">
    <source>
        <dbReference type="Proteomes" id="UP001642464"/>
    </source>
</evidence>
<keyword evidence="3" id="KW-1185">Reference proteome</keyword>
<dbReference type="SUPFAM" id="SSF48371">
    <property type="entry name" value="ARM repeat"/>
    <property type="match status" value="1"/>
</dbReference>
<feature type="compositionally biased region" description="Polar residues" evidence="1">
    <location>
        <begin position="336"/>
        <end position="351"/>
    </location>
</feature>
<dbReference type="InterPro" id="IPR016024">
    <property type="entry name" value="ARM-type_fold"/>
</dbReference>
<keyword evidence="2" id="KW-0031">Aminopeptidase</keyword>
<dbReference type="Proteomes" id="UP001642464">
    <property type="component" value="Unassembled WGS sequence"/>
</dbReference>
<dbReference type="EMBL" id="CAXAMM010033891">
    <property type="protein sequence ID" value="CAK9072007.1"/>
    <property type="molecule type" value="Genomic_DNA"/>
</dbReference>
<dbReference type="Gene3D" id="1.25.10.10">
    <property type="entry name" value="Leucine-rich Repeat Variant"/>
    <property type="match status" value="1"/>
</dbReference>
<organism evidence="2 3">
    <name type="scientific">Durusdinium trenchii</name>
    <dbReference type="NCBI Taxonomy" id="1381693"/>
    <lineage>
        <taxon>Eukaryota</taxon>
        <taxon>Sar</taxon>
        <taxon>Alveolata</taxon>
        <taxon>Dinophyceae</taxon>
        <taxon>Suessiales</taxon>
        <taxon>Symbiodiniaceae</taxon>
        <taxon>Durusdinium</taxon>
    </lineage>
</organism>
<accession>A0ABP0P947</accession>
<evidence type="ECO:0000313" key="2">
    <source>
        <dbReference type="EMBL" id="CAK9072007.1"/>
    </source>
</evidence>
<keyword evidence="2" id="KW-0378">Hydrolase</keyword>
<gene>
    <name evidence="2" type="ORF">SCF082_LOCUS35498</name>
</gene>